<dbReference type="GO" id="GO:0010181">
    <property type="term" value="F:FMN binding"/>
    <property type="evidence" value="ECO:0007669"/>
    <property type="project" value="InterPro"/>
</dbReference>
<dbReference type="SMART" id="SM00900">
    <property type="entry name" value="FMN_bind"/>
    <property type="match status" value="1"/>
</dbReference>
<dbReference type="AlphaFoldDB" id="X0TNL4"/>
<evidence type="ECO:0000259" key="1">
    <source>
        <dbReference type="SMART" id="SM00900"/>
    </source>
</evidence>
<protein>
    <recommendedName>
        <fullName evidence="1">FMN-binding domain-containing protein</fullName>
    </recommendedName>
</protein>
<organism evidence="2">
    <name type="scientific">marine sediment metagenome</name>
    <dbReference type="NCBI Taxonomy" id="412755"/>
    <lineage>
        <taxon>unclassified sequences</taxon>
        <taxon>metagenomes</taxon>
        <taxon>ecological metagenomes</taxon>
    </lineage>
</organism>
<accession>X0TNL4</accession>
<dbReference type="Pfam" id="PF04205">
    <property type="entry name" value="FMN_bind"/>
    <property type="match status" value="1"/>
</dbReference>
<feature type="domain" description="FMN-binding" evidence="1">
    <location>
        <begin position="68"/>
        <end position="151"/>
    </location>
</feature>
<comment type="caution">
    <text evidence="2">The sequence shown here is derived from an EMBL/GenBank/DDBJ whole genome shotgun (WGS) entry which is preliminary data.</text>
</comment>
<dbReference type="GO" id="GO:0016020">
    <property type="term" value="C:membrane"/>
    <property type="evidence" value="ECO:0007669"/>
    <property type="project" value="InterPro"/>
</dbReference>
<dbReference type="InterPro" id="IPR007329">
    <property type="entry name" value="FMN-bd"/>
</dbReference>
<reference evidence="2" key="1">
    <citation type="journal article" date="2014" name="Front. Microbiol.">
        <title>High frequency of phylogenetically diverse reductive dehalogenase-homologous genes in deep subseafloor sedimentary metagenomes.</title>
        <authorList>
            <person name="Kawai M."/>
            <person name="Futagami T."/>
            <person name="Toyoda A."/>
            <person name="Takaki Y."/>
            <person name="Nishi S."/>
            <person name="Hori S."/>
            <person name="Arai W."/>
            <person name="Tsubouchi T."/>
            <person name="Morono Y."/>
            <person name="Uchiyama I."/>
            <person name="Ito T."/>
            <person name="Fujiyama A."/>
            <person name="Inagaki F."/>
            <person name="Takami H."/>
        </authorList>
    </citation>
    <scope>NUCLEOTIDE SEQUENCE</scope>
    <source>
        <strain evidence="2">Expedition CK06-06</strain>
    </source>
</reference>
<name>X0TNL4_9ZZZZ</name>
<sequence length="184" mass="19726">MAILALIILVCAWFAGTFRAQADLHPFLKQALPEADHFTLDSGGSYAAWKNPDEKEMIGYVAVGSAHGYGGDLHLAVALALDGSVKGLALVDHKETAAFFGRVLRRGVLDDLKGKNFSDPFILNQDVDNVTSATYSTRALVDAARLAIRGIASKNLGYIVPPEPSLKIQFGIPEAVLVVLFLFG</sequence>
<dbReference type="EMBL" id="BARS01004404">
    <property type="protein sequence ID" value="GAF77695.1"/>
    <property type="molecule type" value="Genomic_DNA"/>
</dbReference>
<feature type="non-terminal residue" evidence="2">
    <location>
        <position position="184"/>
    </location>
</feature>
<evidence type="ECO:0000313" key="2">
    <source>
        <dbReference type="EMBL" id="GAF77695.1"/>
    </source>
</evidence>
<gene>
    <name evidence="2" type="ORF">S01H1_08605</name>
</gene>
<proteinExistence type="predicted"/>